<feature type="compositionally biased region" description="Polar residues" evidence="1">
    <location>
        <begin position="34"/>
        <end position="50"/>
    </location>
</feature>
<evidence type="ECO:0000313" key="3">
    <source>
        <dbReference type="EMBL" id="WWC59247.1"/>
    </source>
</evidence>
<feature type="compositionally biased region" description="Low complexity" evidence="1">
    <location>
        <begin position="1094"/>
        <end position="1119"/>
    </location>
</feature>
<sequence>MPTSFSSPPLRQPKSPGSNRYTSSVSPFPLDTSPLPQWNTPTSPYTSMTRSSRHVPSPHRAAPAPPPVPPLPGATASPHPKSYDSPFPSASPSPHLRSSPIVRSTSSSSSYSNASSSSGTSQRVSTPPPPVRTRRNSRSSSKLLPALPLSIAVSSDNPSSYASPASGRSKRVAVDYSEGVGLGLGFTEDVQIIVSREGRRSRAVSVSYGTSNMGISSPNVSAEDLACLPTPPTSGHFDTPSSTSTYISARTPSRSSIKPTVVIPTTEGTPPRPARRSASVYPSPASATTTASARRSPLHAPRPISLTPQSQSDLVSPQTSFARSVSPSGDSISTVTLSPASTPRPFIAEIPKPTLTAAPASSSALSAALDEVVTPSAPLGGRKRDSAQRRLSALRGLVANLDFNQPWSSTGSPLLEENIFSPSFQTDEQEDSDAKSFVWACGDDPNDHYPGPQSDHSEESFIMSSSSKGVLASPVHSISPPIKYIQEASGPKSVIQTDIAESHGWPESKSQLQQCASPSAMSLNSPRLEYTPVRRNSGSRKVPNSTPPRRPKQFRSSSELLSRTPEPPRPATRTRKEVFEVASSGYSKSLEPASPTLPTTPTSTWRSSLVNDEIYNSLMQNYGPAEVKRQEIIWEMCETEHTFIKSVRTVLRLFATPLKTPQGKWIDGIPGKITDLFDSLECIAHAHGVISAIERDMRRKSDVLDVGHFVATFKSWVARLEVHEWYLVRFEHVVAIVEENVRDPDSVFGEFVRMQMKDEVLGSMSLGSMLLKPVQRLTKYPLFLKRLLDATPHPHPVHPEILSLLSTTESIILNLQATKAREEDFEQLQALETRLVGLPENFTLATRGRKLLGQTQVVRVPSSKDLAGAIGGRSRANSLHSSRGSISSSVSSSAPSTASSVSPWDFSASLPPSSRTSAFSVSSNGSSFCSSVGGPSRSNSITKSSPYSSTSPGRPSMNRSPSSTCSFLENNSYYSTSRPSTPSSSRSRKKEEVLTMLIFDDLVILGQAIHEKGGLFNVGTKKKGNGSLRVLSEHEGGIGKVGEVRDWSGWGGYANLFSLITIPSISTTSTGYPLPPVTTAFTLPLSSASASSTANSLSTSPSLRSLKSSSSLSSTTSSSQQGIMSNLTCPVLNNLGAILGMLGQVSTSGMRHSEYVIEEKEVLEDGETGVYHQEEWGYAA</sequence>
<dbReference type="GeneID" id="28965767"/>
<dbReference type="Gene3D" id="1.20.900.10">
    <property type="entry name" value="Dbl homology (DH) domain"/>
    <property type="match status" value="1"/>
</dbReference>
<feature type="domain" description="DH" evidence="2">
    <location>
        <begin position="628"/>
        <end position="818"/>
    </location>
</feature>
<evidence type="ECO:0000256" key="1">
    <source>
        <dbReference type="SAM" id="MobiDB-lite"/>
    </source>
</evidence>
<dbReference type="AlphaFoldDB" id="A0AAJ8KIZ5"/>
<feature type="compositionally biased region" description="Low complexity" evidence="1">
    <location>
        <begin position="878"/>
        <end position="902"/>
    </location>
</feature>
<dbReference type="PANTHER" id="PTHR12673">
    <property type="entry name" value="FACIOGENITAL DYSPLASIA PROTEIN"/>
    <property type="match status" value="1"/>
</dbReference>
<dbReference type="RefSeq" id="XP_018265696.2">
    <property type="nucleotide sequence ID" value="XM_018405415.2"/>
</dbReference>
<dbReference type="InterPro" id="IPR051092">
    <property type="entry name" value="FYVE_RhoGEF_PH"/>
</dbReference>
<name>A0AAJ8KIZ5_9TREE</name>
<dbReference type="SMART" id="SM00325">
    <property type="entry name" value="RhoGEF"/>
    <property type="match status" value="1"/>
</dbReference>
<reference evidence="3" key="2">
    <citation type="submission" date="2024-02" db="EMBL/GenBank/DDBJ databases">
        <title>Comparative genomics of Cryptococcus and Kwoniella reveals pathogenesis evolution and contrasting modes of karyotype evolution via chromosome fusion or intercentromeric recombination.</title>
        <authorList>
            <person name="Coelho M.A."/>
            <person name="David-Palma M."/>
            <person name="Shea T."/>
            <person name="Bowers K."/>
            <person name="McGinley-Smith S."/>
            <person name="Mohammad A.W."/>
            <person name="Gnirke A."/>
            <person name="Yurkov A.M."/>
            <person name="Nowrousian M."/>
            <person name="Sun S."/>
            <person name="Cuomo C.A."/>
            <person name="Heitman J."/>
        </authorList>
    </citation>
    <scope>NUCLEOTIDE SEQUENCE</scope>
    <source>
        <strain evidence="3">CBS 10117</strain>
    </source>
</reference>
<dbReference type="InterPro" id="IPR000219">
    <property type="entry name" value="DH_dom"/>
</dbReference>
<dbReference type="GO" id="GO:0005085">
    <property type="term" value="F:guanyl-nucleotide exchange factor activity"/>
    <property type="evidence" value="ECO:0007669"/>
    <property type="project" value="InterPro"/>
</dbReference>
<dbReference type="PROSITE" id="PS50010">
    <property type="entry name" value="DH_2"/>
    <property type="match status" value="1"/>
</dbReference>
<feature type="compositionally biased region" description="Pro residues" evidence="1">
    <location>
        <begin position="63"/>
        <end position="72"/>
    </location>
</feature>
<evidence type="ECO:0000313" key="4">
    <source>
        <dbReference type="Proteomes" id="UP000078595"/>
    </source>
</evidence>
<feature type="compositionally biased region" description="Polar residues" evidence="1">
    <location>
        <begin position="239"/>
        <end position="258"/>
    </location>
</feature>
<dbReference type="EMBL" id="CP144531">
    <property type="protein sequence ID" value="WWC59247.1"/>
    <property type="molecule type" value="Genomic_DNA"/>
</dbReference>
<feature type="compositionally biased region" description="Polar residues" evidence="1">
    <location>
        <begin position="508"/>
        <end position="525"/>
    </location>
</feature>
<evidence type="ECO:0000259" key="2">
    <source>
        <dbReference type="PROSITE" id="PS50010"/>
    </source>
</evidence>
<feature type="compositionally biased region" description="Low complexity" evidence="1">
    <location>
        <begin position="931"/>
        <end position="956"/>
    </location>
</feature>
<feature type="region of interest" description="Disordered" evidence="1">
    <location>
        <begin position="504"/>
        <end position="576"/>
    </location>
</feature>
<dbReference type="PANTHER" id="PTHR12673:SF159">
    <property type="entry name" value="LD03170P"/>
    <property type="match status" value="1"/>
</dbReference>
<feature type="region of interest" description="Disordered" evidence="1">
    <location>
        <begin position="867"/>
        <end position="906"/>
    </location>
</feature>
<dbReference type="Pfam" id="PF00621">
    <property type="entry name" value="RhoGEF"/>
    <property type="match status" value="1"/>
</dbReference>
<dbReference type="Proteomes" id="UP000078595">
    <property type="component" value="Chromosome 2"/>
</dbReference>
<feature type="compositionally biased region" description="Low complexity" evidence="1">
    <location>
        <begin position="276"/>
        <end position="295"/>
    </location>
</feature>
<dbReference type="SUPFAM" id="SSF48065">
    <property type="entry name" value="DBL homology domain (DH-domain)"/>
    <property type="match status" value="1"/>
</dbReference>
<feature type="region of interest" description="Disordered" evidence="1">
    <location>
        <begin position="931"/>
        <end position="963"/>
    </location>
</feature>
<feature type="region of interest" description="Disordered" evidence="1">
    <location>
        <begin position="232"/>
        <end position="345"/>
    </location>
</feature>
<dbReference type="KEGG" id="kdj:28965767"/>
<protein>
    <recommendedName>
        <fullName evidence="2">DH domain-containing protein</fullName>
    </recommendedName>
</protein>
<keyword evidence="4" id="KW-1185">Reference proteome</keyword>
<gene>
    <name evidence="3" type="ORF">I303_101797</name>
</gene>
<organism evidence="3 4">
    <name type="scientific">Kwoniella dejecticola CBS 10117</name>
    <dbReference type="NCBI Taxonomy" id="1296121"/>
    <lineage>
        <taxon>Eukaryota</taxon>
        <taxon>Fungi</taxon>
        <taxon>Dikarya</taxon>
        <taxon>Basidiomycota</taxon>
        <taxon>Agaricomycotina</taxon>
        <taxon>Tremellomycetes</taxon>
        <taxon>Tremellales</taxon>
        <taxon>Cryptococcaceae</taxon>
        <taxon>Kwoniella</taxon>
    </lineage>
</organism>
<feature type="region of interest" description="Disordered" evidence="1">
    <location>
        <begin position="1"/>
        <end position="146"/>
    </location>
</feature>
<feature type="compositionally biased region" description="Polar residues" evidence="1">
    <location>
        <begin position="306"/>
        <end position="341"/>
    </location>
</feature>
<dbReference type="GO" id="GO:0005737">
    <property type="term" value="C:cytoplasm"/>
    <property type="evidence" value="ECO:0007669"/>
    <property type="project" value="TreeGrafter"/>
</dbReference>
<feature type="compositionally biased region" description="Low complexity" evidence="1">
    <location>
        <begin position="98"/>
        <end position="125"/>
    </location>
</feature>
<proteinExistence type="predicted"/>
<accession>A0AAJ8KIZ5</accession>
<feature type="region of interest" description="Disordered" evidence="1">
    <location>
        <begin position="1094"/>
        <end position="1121"/>
    </location>
</feature>
<reference evidence="3" key="1">
    <citation type="submission" date="2013-07" db="EMBL/GenBank/DDBJ databases">
        <authorList>
            <consortium name="The Broad Institute Genome Sequencing Platform"/>
            <person name="Cuomo C."/>
            <person name="Litvintseva A."/>
            <person name="Chen Y."/>
            <person name="Heitman J."/>
            <person name="Sun S."/>
            <person name="Springer D."/>
            <person name="Dromer F."/>
            <person name="Young S.K."/>
            <person name="Zeng Q."/>
            <person name="Gargeya S."/>
            <person name="Fitzgerald M."/>
            <person name="Abouelleil A."/>
            <person name="Alvarado L."/>
            <person name="Berlin A.M."/>
            <person name="Chapman S.B."/>
            <person name="Dewar J."/>
            <person name="Goldberg J."/>
            <person name="Griggs A."/>
            <person name="Gujja S."/>
            <person name="Hansen M."/>
            <person name="Howarth C."/>
            <person name="Imamovic A."/>
            <person name="Larimer J."/>
            <person name="McCowan C."/>
            <person name="Murphy C."/>
            <person name="Pearson M."/>
            <person name="Priest M."/>
            <person name="Roberts A."/>
            <person name="Saif S."/>
            <person name="Shea T."/>
            <person name="Sykes S."/>
            <person name="Wortman J."/>
            <person name="Nusbaum C."/>
            <person name="Birren B."/>
        </authorList>
    </citation>
    <scope>NUCLEOTIDE SEQUENCE</scope>
    <source>
        <strain evidence="3">CBS 10117</strain>
    </source>
</reference>
<feature type="compositionally biased region" description="Polar residues" evidence="1">
    <location>
        <begin position="1"/>
        <end position="26"/>
    </location>
</feature>
<dbReference type="InterPro" id="IPR035899">
    <property type="entry name" value="DBL_dom_sf"/>
</dbReference>